<protein>
    <submittedName>
        <fullName evidence="2">LamG-like jellyroll fold domain-containing protein</fullName>
    </submittedName>
</protein>
<dbReference type="Pfam" id="PF16356">
    <property type="entry name" value="DUF4983"/>
    <property type="match status" value="1"/>
</dbReference>
<reference evidence="3" key="1">
    <citation type="journal article" date="2019" name="Int. J. Syst. Evol. Microbiol.">
        <title>The Global Catalogue of Microorganisms (GCM) 10K type strain sequencing project: providing services to taxonomists for standard genome sequencing and annotation.</title>
        <authorList>
            <consortium name="The Broad Institute Genomics Platform"/>
            <consortium name="The Broad Institute Genome Sequencing Center for Infectious Disease"/>
            <person name="Wu L."/>
            <person name="Ma J."/>
        </authorList>
    </citation>
    <scope>NUCLEOTIDE SEQUENCE [LARGE SCALE GENOMIC DNA]</scope>
    <source>
        <strain evidence="3">KCTC 42662</strain>
    </source>
</reference>
<proteinExistence type="predicted"/>
<dbReference type="Gene3D" id="3.40.720.10">
    <property type="entry name" value="Alkaline Phosphatase, subunit A"/>
    <property type="match status" value="1"/>
</dbReference>
<accession>A0ABW5KJZ1</accession>
<dbReference type="SUPFAM" id="SSF49899">
    <property type="entry name" value="Concanavalin A-like lectins/glucanases"/>
    <property type="match status" value="1"/>
</dbReference>
<dbReference type="SUPFAM" id="SSF53649">
    <property type="entry name" value="Alkaline phosphatase-like"/>
    <property type="match status" value="1"/>
</dbReference>
<evidence type="ECO:0000259" key="1">
    <source>
        <dbReference type="Pfam" id="PF16356"/>
    </source>
</evidence>
<feature type="domain" description="DUF4983" evidence="1">
    <location>
        <begin position="444"/>
        <end position="538"/>
    </location>
</feature>
<dbReference type="Proteomes" id="UP001597545">
    <property type="component" value="Unassembled WGS sequence"/>
</dbReference>
<dbReference type="InterPro" id="IPR013320">
    <property type="entry name" value="ConA-like_dom_sf"/>
</dbReference>
<dbReference type="EMBL" id="JBHULR010000015">
    <property type="protein sequence ID" value="MFD2549202.1"/>
    <property type="molecule type" value="Genomic_DNA"/>
</dbReference>
<gene>
    <name evidence="2" type="ORF">ACFSR5_16260</name>
</gene>
<name>A0ABW5KJZ1_9SPHI</name>
<evidence type="ECO:0000313" key="3">
    <source>
        <dbReference type="Proteomes" id="UP001597545"/>
    </source>
</evidence>
<evidence type="ECO:0000313" key="2">
    <source>
        <dbReference type="EMBL" id="MFD2549202.1"/>
    </source>
</evidence>
<dbReference type="InterPro" id="IPR032309">
    <property type="entry name" value="DUF4983"/>
</dbReference>
<comment type="caution">
    <text evidence="2">The sequence shown here is derived from an EMBL/GenBank/DDBJ whole genome shotgun (WGS) entry which is preliminary data.</text>
</comment>
<dbReference type="Gene3D" id="2.60.120.200">
    <property type="match status" value="1"/>
</dbReference>
<dbReference type="RefSeq" id="WP_380905521.1">
    <property type="nucleotide sequence ID" value="NZ_JBHUEG010000012.1"/>
</dbReference>
<dbReference type="Pfam" id="PF13385">
    <property type="entry name" value="Laminin_G_3"/>
    <property type="match status" value="1"/>
</dbReference>
<sequence length="547" mass="59881">MPNLLKEYSTDIPRDIGKSKVLFVTIDGLRGKAVQDLEPSNFRKLKRKSLYTFGGLADTAVVRMTNESGWANLLTGVEPGKHRVVSSSFDNADFGRFPSLFTRLKNASAPFKSAAFTSSAILLDQLAKDASVRVTSSGDDSKTLTSALAEIKGGDSDLIFVQFADVEKAGVENSYSSEDVEYADAVRAADTKVGQLVDALEDREHYQSENWLVIVTSNKGGYIESEEVDNTVYGDNTRNTFTLMYSAKFAERVLARPNSSQIPFIGNAVRYTSGSPAVNAILDQADNFNFGTDKDFTINLFLKTTNAGGAWNYPIFLSKRVAGFSGAGWNFFGENRGGNTAWGFNSSIGGQVFGTAINDGNWHALTIVVKRTGSADSIKAFTDGVLNQGTTANGNNLNNTSPLAIGRWNGNNNDQADWMIANLQIYGTAFSDQEVKEFAGITQITSAHAKYASLLGYWPGYDDVGTGRLTEATGKAENMRLTGPYSWISFSEVVSFFRPPISYAYYRSVPNSVDLPFMIYKWMGINSPANWQLDGRSWTPTFIDIRE</sequence>
<organism evidence="2 3">
    <name type="scientific">Sphingobacterium suaedae</name>
    <dbReference type="NCBI Taxonomy" id="1686402"/>
    <lineage>
        <taxon>Bacteria</taxon>
        <taxon>Pseudomonadati</taxon>
        <taxon>Bacteroidota</taxon>
        <taxon>Sphingobacteriia</taxon>
        <taxon>Sphingobacteriales</taxon>
        <taxon>Sphingobacteriaceae</taxon>
        <taxon>Sphingobacterium</taxon>
    </lineage>
</organism>
<dbReference type="InterPro" id="IPR017850">
    <property type="entry name" value="Alkaline_phosphatase_core_sf"/>
</dbReference>
<keyword evidence="3" id="KW-1185">Reference proteome</keyword>